<evidence type="ECO:0000313" key="2">
    <source>
        <dbReference type="EMBL" id="SMF25685.1"/>
    </source>
</evidence>
<reference evidence="3" key="1">
    <citation type="submission" date="2017-04" db="EMBL/GenBank/DDBJ databases">
        <authorList>
            <person name="Varghese N."/>
            <person name="Submissions S."/>
        </authorList>
    </citation>
    <scope>NUCLEOTIDE SEQUENCE [LARGE SCALE GENOMIC DNA]</scope>
    <source>
        <strain evidence="3">DSM 22618</strain>
    </source>
</reference>
<dbReference type="CDD" id="cd02947">
    <property type="entry name" value="TRX_family"/>
    <property type="match status" value="1"/>
</dbReference>
<dbReference type="RefSeq" id="WP_085276443.1">
    <property type="nucleotide sequence ID" value="NZ_FXAG01000010.1"/>
</dbReference>
<organism evidence="2 3">
    <name type="scientific">Pseudogulbenkiania subflava DSM 22618</name>
    <dbReference type="NCBI Taxonomy" id="1123014"/>
    <lineage>
        <taxon>Bacteria</taxon>
        <taxon>Pseudomonadati</taxon>
        <taxon>Pseudomonadota</taxon>
        <taxon>Betaproteobacteria</taxon>
        <taxon>Neisseriales</taxon>
        <taxon>Chromobacteriaceae</taxon>
        <taxon>Pseudogulbenkiania</taxon>
    </lineage>
</organism>
<dbReference type="Proteomes" id="UP000192920">
    <property type="component" value="Unassembled WGS sequence"/>
</dbReference>
<protein>
    <submittedName>
        <fullName evidence="2">Thioredoxin 1</fullName>
    </submittedName>
</protein>
<accession>A0A1Y6BRU0</accession>
<dbReference type="SUPFAM" id="SSF52833">
    <property type="entry name" value="Thioredoxin-like"/>
    <property type="match status" value="1"/>
</dbReference>
<dbReference type="STRING" id="1123014.SAMN02745746_02190"/>
<sequence length="108" mass="11613">MNTRYADSEPSRAEIDAMTGPILVEFGAPWCGHCQAAQALIAAALSAHPVVCHIKIEDGRGRRLGRSFGVKLWPTLVFLRDGQEVARLVRPDDAGSIGHALARIDAVP</sequence>
<evidence type="ECO:0000259" key="1">
    <source>
        <dbReference type="Pfam" id="PF00085"/>
    </source>
</evidence>
<dbReference type="Gene3D" id="3.40.30.10">
    <property type="entry name" value="Glutaredoxin"/>
    <property type="match status" value="1"/>
</dbReference>
<dbReference type="AlphaFoldDB" id="A0A1Y6BRU0"/>
<proteinExistence type="predicted"/>
<evidence type="ECO:0000313" key="3">
    <source>
        <dbReference type="Proteomes" id="UP000192920"/>
    </source>
</evidence>
<feature type="domain" description="Thioredoxin" evidence="1">
    <location>
        <begin position="13"/>
        <end position="97"/>
    </location>
</feature>
<keyword evidence="3" id="KW-1185">Reference proteome</keyword>
<dbReference type="InterPro" id="IPR013766">
    <property type="entry name" value="Thioredoxin_domain"/>
</dbReference>
<gene>
    <name evidence="2" type="ORF">SAMN02745746_02190</name>
</gene>
<dbReference type="Pfam" id="PF00085">
    <property type="entry name" value="Thioredoxin"/>
    <property type="match status" value="1"/>
</dbReference>
<name>A0A1Y6BRU0_9NEIS</name>
<dbReference type="EMBL" id="FXAG01000010">
    <property type="protein sequence ID" value="SMF25685.1"/>
    <property type="molecule type" value="Genomic_DNA"/>
</dbReference>
<dbReference type="InterPro" id="IPR036249">
    <property type="entry name" value="Thioredoxin-like_sf"/>
</dbReference>